<evidence type="ECO:0000313" key="1">
    <source>
        <dbReference type="EMBL" id="MCF2500393.1"/>
    </source>
</evidence>
<proteinExistence type="predicted"/>
<evidence type="ECO:0000313" key="2">
    <source>
        <dbReference type="Proteomes" id="UP001139411"/>
    </source>
</evidence>
<dbReference type="Proteomes" id="UP001139411">
    <property type="component" value="Unassembled WGS sequence"/>
</dbReference>
<comment type="caution">
    <text evidence="1">The sequence shown here is derived from an EMBL/GenBank/DDBJ whole genome shotgun (WGS) entry which is preliminary data.</text>
</comment>
<accession>A0A9X1TVH2</accession>
<sequence>MSKKINNVLIERVNHLIELANKSLATKFTTEDSFHWYDWVSHESFYEFQTASQSFILNVYGENSPYLSQFKQSIVNNKYEQVLAGKGIINSIKTEIENGWLGTLKGLMSSEIFSDFLEMSQHLLEENYKDPAAVMIGSALEEHLRQLSLKHGIPINEM</sequence>
<dbReference type="RefSeq" id="WP_235178778.1">
    <property type="nucleotide sequence ID" value="NZ_JAKFFV010000011.1"/>
</dbReference>
<protein>
    <submittedName>
        <fullName evidence="1">Uncharacterized protein</fullName>
    </submittedName>
</protein>
<dbReference type="AlphaFoldDB" id="A0A9X1TVH2"/>
<name>A0A9X1TVH2_9BACT</name>
<reference evidence="1" key="1">
    <citation type="submission" date="2022-01" db="EMBL/GenBank/DDBJ databases">
        <title>Novel species in genus Dyadobacter.</title>
        <authorList>
            <person name="Ma C."/>
        </authorList>
    </citation>
    <scope>NUCLEOTIDE SEQUENCE</scope>
    <source>
        <strain evidence="1">CY357</strain>
    </source>
</reference>
<dbReference type="EMBL" id="JAKFFV010000011">
    <property type="protein sequence ID" value="MCF2500393.1"/>
    <property type="molecule type" value="Genomic_DNA"/>
</dbReference>
<gene>
    <name evidence="1" type="ORF">L0661_18875</name>
</gene>
<organism evidence="1 2">
    <name type="scientific">Dyadobacter chenhuakuii</name>
    <dbReference type="NCBI Taxonomy" id="2909339"/>
    <lineage>
        <taxon>Bacteria</taxon>
        <taxon>Pseudomonadati</taxon>
        <taxon>Bacteroidota</taxon>
        <taxon>Cytophagia</taxon>
        <taxon>Cytophagales</taxon>
        <taxon>Spirosomataceae</taxon>
        <taxon>Dyadobacter</taxon>
    </lineage>
</organism>